<dbReference type="SUPFAM" id="SSF55729">
    <property type="entry name" value="Acyl-CoA N-acyltransferases (Nat)"/>
    <property type="match status" value="1"/>
</dbReference>
<evidence type="ECO:0000313" key="2">
    <source>
        <dbReference type="EMBL" id="RVT50845.1"/>
    </source>
</evidence>
<dbReference type="Pfam" id="PF00583">
    <property type="entry name" value="Acetyltransf_1"/>
    <property type="match status" value="1"/>
</dbReference>
<dbReference type="EMBL" id="SACT01000004">
    <property type="protein sequence ID" value="RVT50845.1"/>
    <property type="molecule type" value="Genomic_DNA"/>
</dbReference>
<evidence type="ECO:0000313" key="3">
    <source>
        <dbReference type="Proteomes" id="UP000288178"/>
    </source>
</evidence>
<organism evidence="2 3">
    <name type="scientific">Rubrivivax albus</name>
    <dbReference type="NCBI Taxonomy" id="2499835"/>
    <lineage>
        <taxon>Bacteria</taxon>
        <taxon>Pseudomonadati</taxon>
        <taxon>Pseudomonadota</taxon>
        <taxon>Betaproteobacteria</taxon>
        <taxon>Burkholderiales</taxon>
        <taxon>Sphaerotilaceae</taxon>
        <taxon>Rubrivivax</taxon>
    </lineage>
</organism>
<dbReference type="RefSeq" id="WP_128198871.1">
    <property type="nucleotide sequence ID" value="NZ_SACT01000004.1"/>
</dbReference>
<keyword evidence="2" id="KW-0808">Transferase</keyword>
<dbReference type="PROSITE" id="PS51186">
    <property type="entry name" value="GNAT"/>
    <property type="match status" value="1"/>
</dbReference>
<gene>
    <name evidence="2" type="ORF">ENE75_13615</name>
</gene>
<dbReference type="Gene3D" id="3.40.630.30">
    <property type="match status" value="1"/>
</dbReference>
<name>A0A3S2UPB9_9BURK</name>
<dbReference type="OrthoDB" id="8901673at2"/>
<evidence type="ECO:0000259" key="1">
    <source>
        <dbReference type="PROSITE" id="PS51186"/>
    </source>
</evidence>
<dbReference type="GO" id="GO:0016747">
    <property type="term" value="F:acyltransferase activity, transferring groups other than amino-acyl groups"/>
    <property type="evidence" value="ECO:0007669"/>
    <property type="project" value="InterPro"/>
</dbReference>
<sequence length="284" mass="30276">MPSRHPGPYLVPADTVQPAALHAAFTAAFADYVAGPFKLAASHWPSFLARQGVALSLSRVTLGADGQPRAFALVAERPRRRRWRLATMGAVPAARGQGDAPALLHDLAARASAAGQRGLELEVFAQNPRAVRLYERLGFVHVTDLHGHDAPPLDGPPAAAPPAMGRAEALAWLDAAEGKGLDLPLQLSARMLAAAAGWSAWQRGHALLVHGDGPDGRRLIRCLVDNSPEQTDAEALARMLRAAHPAQAVSIPPLLPDALGGQALQRAGFMRQPLHQWWMHCPLP</sequence>
<reference evidence="2 3" key="1">
    <citation type="submission" date="2019-01" db="EMBL/GenBank/DDBJ databases">
        <authorList>
            <person name="Chen W.-M."/>
        </authorList>
    </citation>
    <scope>NUCLEOTIDE SEQUENCE [LARGE SCALE GENOMIC DNA]</scope>
    <source>
        <strain evidence="2 3">ICH-3</strain>
    </source>
</reference>
<comment type="caution">
    <text evidence="2">The sequence shown here is derived from an EMBL/GenBank/DDBJ whole genome shotgun (WGS) entry which is preliminary data.</text>
</comment>
<dbReference type="AlphaFoldDB" id="A0A3S2UPB9"/>
<protein>
    <submittedName>
        <fullName evidence="2">N-acetyltransferase</fullName>
    </submittedName>
</protein>
<feature type="domain" description="N-acetyltransferase" evidence="1">
    <location>
        <begin position="8"/>
        <end position="167"/>
    </location>
</feature>
<dbReference type="InterPro" id="IPR000182">
    <property type="entry name" value="GNAT_dom"/>
</dbReference>
<keyword evidence="3" id="KW-1185">Reference proteome</keyword>
<dbReference type="InterPro" id="IPR016181">
    <property type="entry name" value="Acyl_CoA_acyltransferase"/>
</dbReference>
<proteinExistence type="predicted"/>
<dbReference type="Proteomes" id="UP000288178">
    <property type="component" value="Unassembled WGS sequence"/>
</dbReference>
<accession>A0A3S2UPB9</accession>